<gene>
    <name evidence="6" type="ORF">V6N12_012493</name>
</gene>
<proteinExistence type="predicted"/>
<reference evidence="6 7" key="1">
    <citation type="journal article" date="2024" name="G3 (Bethesda)">
        <title>Genome assembly of Hibiscus sabdariffa L. provides insights into metabolisms of medicinal natural products.</title>
        <authorList>
            <person name="Kim T."/>
        </authorList>
    </citation>
    <scope>NUCLEOTIDE SEQUENCE [LARGE SCALE GENOMIC DNA]</scope>
    <source>
        <strain evidence="6">TK-2024</strain>
        <tissue evidence="6">Old leaves</tissue>
    </source>
</reference>
<keyword evidence="4" id="KW-0539">Nucleus</keyword>
<organism evidence="6 7">
    <name type="scientific">Hibiscus sabdariffa</name>
    <name type="common">roselle</name>
    <dbReference type="NCBI Taxonomy" id="183260"/>
    <lineage>
        <taxon>Eukaryota</taxon>
        <taxon>Viridiplantae</taxon>
        <taxon>Streptophyta</taxon>
        <taxon>Embryophyta</taxon>
        <taxon>Tracheophyta</taxon>
        <taxon>Spermatophyta</taxon>
        <taxon>Magnoliopsida</taxon>
        <taxon>eudicotyledons</taxon>
        <taxon>Gunneridae</taxon>
        <taxon>Pentapetalae</taxon>
        <taxon>rosids</taxon>
        <taxon>malvids</taxon>
        <taxon>Malvales</taxon>
        <taxon>Malvaceae</taxon>
        <taxon>Malvoideae</taxon>
        <taxon>Hibiscus</taxon>
    </lineage>
</organism>
<evidence type="ECO:0000256" key="3">
    <source>
        <dbReference type="ARBA" id="ARBA00023163"/>
    </source>
</evidence>
<evidence type="ECO:0000313" key="6">
    <source>
        <dbReference type="EMBL" id="KAK8499438.1"/>
    </source>
</evidence>
<dbReference type="EMBL" id="JBBPBM010000236">
    <property type="protein sequence ID" value="KAK8499438.1"/>
    <property type="molecule type" value="Genomic_DNA"/>
</dbReference>
<keyword evidence="2" id="KW-0238">DNA-binding</keyword>
<accession>A0ABR2B071</accession>
<keyword evidence="1" id="KW-0805">Transcription regulation</keyword>
<dbReference type="Pfam" id="PF02365">
    <property type="entry name" value="NAM"/>
    <property type="match status" value="1"/>
</dbReference>
<sequence length="118" mass="14130">MNNNGYLDGIMTKWYYITPLERKGANGTRNRRCSGHDYWRASAKTKEVFFRNEKVGLRKNFVFYQGKSPKYEKTKWKMHRYELIQALEDKRLDGWVLSRVYKKLNTGESPHDKAKYVV</sequence>
<dbReference type="PROSITE" id="PS51005">
    <property type="entry name" value="NAC"/>
    <property type="match status" value="1"/>
</dbReference>
<dbReference type="Proteomes" id="UP001472677">
    <property type="component" value="Unassembled WGS sequence"/>
</dbReference>
<comment type="caution">
    <text evidence="6">The sequence shown here is derived from an EMBL/GenBank/DDBJ whole genome shotgun (WGS) entry which is preliminary data.</text>
</comment>
<dbReference type="Gene3D" id="2.170.150.80">
    <property type="entry name" value="NAC domain"/>
    <property type="match status" value="1"/>
</dbReference>
<name>A0ABR2B071_9ROSI</name>
<keyword evidence="7" id="KW-1185">Reference proteome</keyword>
<dbReference type="InterPro" id="IPR003441">
    <property type="entry name" value="NAC-dom"/>
</dbReference>
<dbReference type="SUPFAM" id="SSF101941">
    <property type="entry name" value="NAC domain"/>
    <property type="match status" value="1"/>
</dbReference>
<evidence type="ECO:0000259" key="5">
    <source>
        <dbReference type="PROSITE" id="PS51005"/>
    </source>
</evidence>
<dbReference type="PANTHER" id="PTHR31719">
    <property type="entry name" value="NAC TRANSCRIPTION FACTOR 56"/>
    <property type="match status" value="1"/>
</dbReference>
<keyword evidence="3" id="KW-0804">Transcription</keyword>
<evidence type="ECO:0000313" key="7">
    <source>
        <dbReference type="Proteomes" id="UP001472677"/>
    </source>
</evidence>
<evidence type="ECO:0000256" key="1">
    <source>
        <dbReference type="ARBA" id="ARBA00023015"/>
    </source>
</evidence>
<feature type="domain" description="NAC" evidence="5">
    <location>
        <begin position="1"/>
        <end position="103"/>
    </location>
</feature>
<evidence type="ECO:0000256" key="4">
    <source>
        <dbReference type="ARBA" id="ARBA00023242"/>
    </source>
</evidence>
<dbReference type="InterPro" id="IPR036093">
    <property type="entry name" value="NAC_dom_sf"/>
</dbReference>
<dbReference type="PANTHER" id="PTHR31719:SF43">
    <property type="entry name" value="NAC TRANSCRIPTION FACTOR 56"/>
    <property type="match status" value="1"/>
</dbReference>
<protein>
    <recommendedName>
        <fullName evidence="5">NAC domain-containing protein</fullName>
    </recommendedName>
</protein>
<evidence type="ECO:0000256" key="2">
    <source>
        <dbReference type="ARBA" id="ARBA00023125"/>
    </source>
</evidence>